<protein>
    <submittedName>
        <fullName evidence="1">Uncharacterized protein</fullName>
    </submittedName>
</protein>
<sequence>MWRFVYGLTILLILTSCQGEGPSNQNQMQSSPSPAKVQSIPETEDLVQELTLQVVYDNGEEVRVHYVQGDQEQWVYHNDLLSSPEIHEDQLSSKIEQLTIDKSTLTEEAIQQMRYVFEFNGVYDVLDLTITYVDGTTNEYNG</sequence>
<keyword evidence="2" id="KW-1185">Reference proteome</keyword>
<organism evidence="1 2">
    <name type="scientific">Alkalicoccobacillus murimartini</name>
    <dbReference type="NCBI Taxonomy" id="171685"/>
    <lineage>
        <taxon>Bacteria</taxon>
        <taxon>Bacillati</taxon>
        <taxon>Bacillota</taxon>
        <taxon>Bacilli</taxon>
        <taxon>Bacillales</taxon>
        <taxon>Bacillaceae</taxon>
        <taxon>Alkalicoccobacillus</taxon>
    </lineage>
</organism>
<dbReference type="EMBL" id="JAUSUA010000001">
    <property type="protein sequence ID" value="MDQ0205289.1"/>
    <property type="molecule type" value="Genomic_DNA"/>
</dbReference>
<dbReference type="PROSITE" id="PS51257">
    <property type="entry name" value="PROKAR_LIPOPROTEIN"/>
    <property type="match status" value="1"/>
</dbReference>
<name>A0ABT9YE26_9BACI</name>
<proteinExistence type="predicted"/>
<dbReference type="Proteomes" id="UP001225034">
    <property type="component" value="Unassembled WGS sequence"/>
</dbReference>
<dbReference type="RefSeq" id="WP_306978862.1">
    <property type="nucleotide sequence ID" value="NZ_JAUSUA010000001.1"/>
</dbReference>
<accession>A0ABT9YE26</accession>
<evidence type="ECO:0000313" key="2">
    <source>
        <dbReference type="Proteomes" id="UP001225034"/>
    </source>
</evidence>
<evidence type="ECO:0000313" key="1">
    <source>
        <dbReference type="EMBL" id="MDQ0205289.1"/>
    </source>
</evidence>
<comment type="caution">
    <text evidence="1">The sequence shown here is derived from an EMBL/GenBank/DDBJ whole genome shotgun (WGS) entry which is preliminary data.</text>
</comment>
<gene>
    <name evidence="1" type="ORF">J2S05_000063</name>
</gene>
<reference evidence="1 2" key="1">
    <citation type="submission" date="2023-07" db="EMBL/GenBank/DDBJ databases">
        <title>Genomic Encyclopedia of Type Strains, Phase IV (KMG-IV): sequencing the most valuable type-strain genomes for metagenomic binning, comparative biology and taxonomic classification.</title>
        <authorList>
            <person name="Goeker M."/>
        </authorList>
    </citation>
    <scope>NUCLEOTIDE SEQUENCE [LARGE SCALE GENOMIC DNA]</scope>
    <source>
        <strain evidence="1 2">DSM 19154</strain>
    </source>
</reference>